<reference evidence="2 3" key="1">
    <citation type="submission" date="2019-05" db="EMBL/GenBank/DDBJ databases">
        <title>Another draft genome of Portunus trituberculatus and its Hox gene families provides insights of decapod evolution.</title>
        <authorList>
            <person name="Jeong J.-H."/>
            <person name="Song I."/>
            <person name="Kim S."/>
            <person name="Choi T."/>
            <person name="Kim D."/>
            <person name="Ryu S."/>
            <person name="Kim W."/>
        </authorList>
    </citation>
    <scope>NUCLEOTIDE SEQUENCE [LARGE SCALE GENOMIC DNA]</scope>
    <source>
        <tissue evidence="2">Muscle</tissue>
    </source>
</reference>
<organism evidence="2 3">
    <name type="scientific">Portunus trituberculatus</name>
    <name type="common">Swimming crab</name>
    <name type="synonym">Neptunus trituberculatus</name>
    <dbReference type="NCBI Taxonomy" id="210409"/>
    <lineage>
        <taxon>Eukaryota</taxon>
        <taxon>Metazoa</taxon>
        <taxon>Ecdysozoa</taxon>
        <taxon>Arthropoda</taxon>
        <taxon>Crustacea</taxon>
        <taxon>Multicrustacea</taxon>
        <taxon>Malacostraca</taxon>
        <taxon>Eumalacostraca</taxon>
        <taxon>Eucarida</taxon>
        <taxon>Decapoda</taxon>
        <taxon>Pleocyemata</taxon>
        <taxon>Brachyura</taxon>
        <taxon>Eubrachyura</taxon>
        <taxon>Portunoidea</taxon>
        <taxon>Portunidae</taxon>
        <taxon>Portuninae</taxon>
        <taxon>Portunus</taxon>
    </lineage>
</organism>
<evidence type="ECO:0000313" key="2">
    <source>
        <dbReference type="EMBL" id="MPD00789.1"/>
    </source>
</evidence>
<protein>
    <submittedName>
        <fullName evidence="2">Uncharacterized protein</fullName>
    </submittedName>
</protein>
<keyword evidence="3" id="KW-1185">Reference proteome</keyword>
<feature type="compositionally biased region" description="Basic and acidic residues" evidence="1">
    <location>
        <begin position="13"/>
        <end position="28"/>
    </location>
</feature>
<accession>A0A5B7K6I4</accession>
<name>A0A5B7K6I4_PORTR</name>
<feature type="region of interest" description="Disordered" evidence="1">
    <location>
        <begin position="1"/>
        <end position="28"/>
    </location>
</feature>
<proteinExistence type="predicted"/>
<comment type="caution">
    <text evidence="2">The sequence shown here is derived from an EMBL/GenBank/DDBJ whole genome shotgun (WGS) entry which is preliminary data.</text>
</comment>
<dbReference type="Proteomes" id="UP000324222">
    <property type="component" value="Unassembled WGS sequence"/>
</dbReference>
<evidence type="ECO:0000313" key="3">
    <source>
        <dbReference type="Proteomes" id="UP000324222"/>
    </source>
</evidence>
<dbReference type="EMBL" id="VSRR010124454">
    <property type="protein sequence ID" value="MPD00789.1"/>
    <property type="molecule type" value="Genomic_DNA"/>
</dbReference>
<dbReference type="AlphaFoldDB" id="A0A5B7K6I4"/>
<sequence length="88" mass="10271">MSVREEDKDEQGEDRLEMSVREEDKGYQKENRLAFPITEKDPEYLTRKKLICCGVLDKSNLKEDRNRVIDWPLPLSSLTTTTTTTTYA</sequence>
<gene>
    <name evidence="2" type="ORF">E2C01_096288</name>
</gene>
<evidence type="ECO:0000256" key="1">
    <source>
        <dbReference type="SAM" id="MobiDB-lite"/>
    </source>
</evidence>